<evidence type="ECO:0000313" key="1">
    <source>
        <dbReference type="EMBL" id="KAK2724632.1"/>
    </source>
</evidence>
<dbReference type="Gene3D" id="3.10.10.10">
    <property type="entry name" value="HIV Type 1 Reverse Transcriptase, subunit A, domain 1"/>
    <property type="match status" value="1"/>
</dbReference>
<evidence type="ECO:0008006" key="3">
    <source>
        <dbReference type="Google" id="ProtNLM"/>
    </source>
</evidence>
<proteinExistence type="predicted"/>
<dbReference type="InterPro" id="IPR043502">
    <property type="entry name" value="DNA/RNA_pol_sf"/>
</dbReference>
<feature type="non-terminal residue" evidence="1">
    <location>
        <position position="118"/>
    </location>
</feature>
<protein>
    <recommendedName>
        <fullName evidence="3">Reverse transcriptase domain-containing protein</fullName>
    </recommendedName>
</protein>
<dbReference type="AlphaFoldDB" id="A0AA88LBT4"/>
<sequence>MLDDESSDLTNFNTIYSRYKLRSYPFGLNSAQDDFQRKIEETFENLNLGLIVDDIVIFGADDSEHDERLKAALERALSSLTKTHLRWSIILSWKQLAIWNPTFTTSTLGAVISRASIH</sequence>
<reference evidence="1" key="1">
    <citation type="submission" date="2023-07" db="EMBL/GenBank/DDBJ databases">
        <title>Chromosome-level genome assembly of Artemia franciscana.</title>
        <authorList>
            <person name="Jo E."/>
        </authorList>
    </citation>
    <scope>NUCLEOTIDE SEQUENCE</scope>
    <source>
        <tissue evidence="1">Whole body</tissue>
    </source>
</reference>
<gene>
    <name evidence="1" type="ORF">QYM36_001203</name>
</gene>
<accession>A0AA88LBT4</accession>
<dbReference type="SUPFAM" id="SSF56672">
    <property type="entry name" value="DNA/RNA polymerases"/>
    <property type="match status" value="1"/>
</dbReference>
<keyword evidence="2" id="KW-1185">Reference proteome</keyword>
<dbReference type="EMBL" id="JAVRJZ010000003">
    <property type="protein sequence ID" value="KAK2724632.1"/>
    <property type="molecule type" value="Genomic_DNA"/>
</dbReference>
<dbReference type="GO" id="GO:0071897">
    <property type="term" value="P:DNA biosynthetic process"/>
    <property type="evidence" value="ECO:0007669"/>
    <property type="project" value="UniProtKB-ARBA"/>
</dbReference>
<dbReference type="Gene3D" id="3.30.70.270">
    <property type="match status" value="1"/>
</dbReference>
<comment type="caution">
    <text evidence="1">The sequence shown here is derived from an EMBL/GenBank/DDBJ whole genome shotgun (WGS) entry which is preliminary data.</text>
</comment>
<dbReference type="InterPro" id="IPR043128">
    <property type="entry name" value="Rev_trsase/Diguanyl_cyclase"/>
</dbReference>
<dbReference type="Proteomes" id="UP001187531">
    <property type="component" value="Unassembled WGS sequence"/>
</dbReference>
<name>A0AA88LBT4_ARTSF</name>
<organism evidence="1 2">
    <name type="scientific">Artemia franciscana</name>
    <name type="common">Brine shrimp</name>
    <name type="synonym">Artemia sanfranciscana</name>
    <dbReference type="NCBI Taxonomy" id="6661"/>
    <lineage>
        <taxon>Eukaryota</taxon>
        <taxon>Metazoa</taxon>
        <taxon>Ecdysozoa</taxon>
        <taxon>Arthropoda</taxon>
        <taxon>Crustacea</taxon>
        <taxon>Branchiopoda</taxon>
        <taxon>Anostraca</taxon>
        <taxon>Artemiidae</taxon>
        <taxon>Artemia</taxon>
    </lineage>
</organism>
<evidence type="ECO:0000313" key="2">
    <source>
        <dbReference type="Proteomes" id="UP001187531"/>
    </source>
</evidence>